<sequence length="154" mass="16179">MANALRQGKISGQELQKMLSVEATTSDRVKGLLALGLPPDKLADAVGAKLSTLRNWSSGQAEPRADAAITLDDLRYVALLLLVDGEWPSDRVARWFTSRDFATGQRPLDQIAETPTDVIAAATDLIVAIRAAKTATPAASEGGSDTGSFEAVSG</sequence>
<organism evidence="1 2">
    <name type="scientific">Solirubrobacter phytolaccae</name>
    <dbReference type="NCBI Taxonomy" id="1404360"/>
    <lineage>
        <taxon>Bacteria</taxon>
        <taxon>Bacillati</taxon>
        <taxon>Actinomycetota</taxon>
        <taxon>Thermoleophilia</taxon>
        <taxon>Solirubrobacterales</taxon>
        <taxon>Solirubrobacteraceae</taxon>
        <taxon>Solirubrobacter</taxon>
    </lineage>
</organism>
<evidence type="ECO:0008006" key="3">
    <source>
        <dbReference type="Google" id="ProtNLM"/>
    </source>
</evidence>
<dbReference type="AlphaFoldDB" id="A0A9X3N7H1"/>
<keyword evidence="2" id="KW-1185">Reference proteome</keyword>
<name>A0A9X3N7H1_9ACTN</name>
<protein>
    <recommendedName>
        <fullName evidence="3">DUF2384 domain-containing protein</fullName>
    </recommendedName>
</protein>
<dbReference type="EMBL" id="JAPDDP010000007">
    <property type="protein sequence ID" value="MDA0179769.1"/>
    <property type="molecule type" value="Genomic_DNA"/>
</dbReference>
<evidence type="ECO:0000313" key="1">
    <source>
        <dbReference type="EMBL" id="MDA0179769.1"/>
    </source>
</evidence>
<dbReference type="Proteomes" id="UP001147653">
    <property type="component" value="Unassembled WGS sequence"/>
</dbReference>
<evidence type="ECO:0000313" key="2">
    <source>
        <dbReference type="Proteomes" id="UP001147653"/>
    </source>
</evidence>
<gene>
    <name evidence="1" type="ORF">OJ997_05650</name>
</gene>
<dbReference type="RefSeq" id="WP_270024075.1">
    <property type="nucleotide sequence ID" value="NZ_JAPDDP010000007.1"/>
</dbReference>
<reference evidence="1" key="1">
    <citation type="submission" date="2022-10" db="EMBL/GenBank/DDBJ databases">
        <title>The WGS of Solirubrobacter phytolaccae KCTC 29190.</title>
        <authorList>
            <person name="Jiang Z."/>
        </authorList>
    </citation>
    <scope>NUCLEOTIDE SEQUENCE</scope>
    <source>
        <strain evidence="1">KCTC 29190</strain>
    </source>
</reference>
<proteinExistence type="predicted"/>
<accession>A0A9X3N7H1</accession>
<comment type="caution">
    <text evidence="1">The sequence shown here is derived from an EMBL/GenBank/DDBJ whole genome shotgun (WGS) entry which is preliminary data.</text>
</comment>